<dbReference type="InterPro" id="IPR027417">
    <property type="entry name" value="P-loop_NTPase"/>
</dbReference>
<dbReference type="EC" id="2.7.11.1" evidence="1"/>
<dbReference type="Gene3D" id="3.80.10.10">
    <property type="entry name" value="Ribonuclease Inhibitor"/>
    <property type="match status" value="2"/>
</dbReference>
<dbReference type="Pfam" id="PF16095">
    <property type="entry name" value="COR-A"/>
    <property type="match status" value="1"/>
</dbReference>
<evidence type="ECO:0000256" key="3">
    <source>
        <dbReference type="ARBA" id="ARBA00022614"/>
    </source>
</evidence>
<evidence type="ECO:0000313" key="14">
    <source>
        <dbReference type="RefSeq" id="XP_022340353.1"/>
    </source>
</evidence>
<dbReference type="GO" id="GO:0005737">
    <property type="term" value="C:cytoplasm"/>
    <property type="evidence" value="ECO:0007669"/>
    <property type="project" value="TreeGrafter"/>
</dbReference>
<dbReference type="GeneID" id="111134998"/>
<feature type="domain" description="Roc" evidence="12">
    <location>
        <begin position="349"/>
        <end position="584"/>
    </location>
</feature>
<dbReference type="GO" id="GO:0004674">
    <property type="term" value="F:protein serine/threonine kinase activity"/>
    <property type="evidence" value="ECO:0007669"/>
    <property type="project" value="UniProtKB-KW"/>
</dbReference>
<dbReference type="SUPFAM" id="SSF52540">
    <property type="entry name" value="P-loop containing nucleoside triphosphate hydrolases"/>
    <property type="match status" value="1"/>
</dbReference>
<sequence>MNRRKQPLQTATHATQKKSRRVKISKTLAPPLMAHLGYQGARHLHPQRLPTKSAEKTVSVRLLDLGNETIENLQKIAETIKRLMVPGLRLKAIPENLMDRLVLLEKLDLSNNQLSDGSLPESMKRLEHLVELNLNTNKFTKVPPALKKLKSLSRLDLSENSIDNLNGLEKLRRIQILVVDNNKLTSVFKEVCHLKRLEILRCRNNSIKDIGVEIRQMKQLRDLDISNNKLSILPTDVLLLPGLETLNASRNKITKIPAFNIKLHNRHWVSEVDLSDNQITVFPGHLLRMTEKLDLSSNQIKILNMNAMKELERNPNQELVVDDNPLVFPPAEITGQNAILAFIQEARLNTPVYRGMKILVIGSHKSGKSSLIQSMVDNQGRLAEDLNESVAGIDLYDLIYDCEMKVKSEETGKMVKEVRPLQLCLWDFCGHPYYEFPHYLFFEQPSVALLTFNMKEFTPEKFNEMIGCWLDWMIAKTNSLKVVLVGTQCDKMSKEKIKEVKAEVKKQMTEFKNYHESILNERINDISQKSEISPTLTERMFSYRKLLIFTDTFTVQSDVIATSSAEFIGFEQLRKSIELIAKDENQFPPTPDYNLPLVLHKVKTFWVDVENYLDEKSNSMVVPIMPWDEYVEEVTTKFGMKKQIKDITQYLHVTGKVLWFSSAPVLSDYVFIRPAWLFELLRNIYRHDFEEKVDFGIDDTYKQMGFSQTRFERNKKELLQHGVMDKDFLRAILGYLIPPDMKENFNFLLDILLKGFKIGYPAAKKSKEMTYNFSPEIENIENVSKILIPWLRKTAEPEEIISLWEDRNDRERVAALLRFPKYIPPGLFELLCVGAQKTERHNLTFKAHWSNGILARHNKIDAILMISHESGPKGRGACLKYELRGDSPDPVYYPTRPAAMWTILLPLLQDFEEIIKSFKGVLVERQMLCKFCREPSFLGEWNTPKETQNLPEKVCEACGEKVDTDTLVQQREEKRAEDGINDVLLKLGEIRARRKDAMSKGMTLEQMLHEEELDKPIYGRERRRNVGILQAPDIAGLLPTPTIHVGSGDDSETADVDETTETNMENIRALYLLNFPGITNEGTVSDEETLEQTQEEENVGEEIIMTKK</sequence>
<dbReference type="InterPro" id="IPR050216">
    <property type="entry name" value="LRR_domain-containing"/>
</dbReference>
<dbReference type="Proteomes" id="UP000694844">
    <property type="component" value="Chromosome 5"/>
</dbReference>
<keyword evidence="13" id="KW-1185">Reference proteome</keyword>
<dbReference type="KEGG" id="cvn:111134998"/>
<accession>A0A8B8EKG2</accession>
<dbReference type="Pfam" id="PF08477">
    <property type="entry name" value="Roc"/>
    <property type="match status" value="1"/>
</dbReference>
<dbReference type="RefSeq" id="XP_022340354.1">
    <property type="nucleotide sequence ID" value="XM_022484646.1"/>
</dbReference>
<dbReference type="InterPro" id="IPR001611">
    <property type="entry name" value="Leu-rich_rpt"/>
</dbReference>
<dbReference type="Pfam" id="PF13855">
    <property type="entry name" value="LRR_8"/>
    <property type="match status" value="1"/>
</dbReference>
<dbReference type="OrthoDB" id="676979at2759"/>
<keyword evidence="8" id="KW-0067">ATP-binding</keyword>
<dbReference type="SUPFAM" id="SSF52058">
    <property type="entry name" value="L domain-like"/>
    <property type="match status" value="1"/>
</dbReference>
<organism evidence="13 15">
    <name type="scientific">Crassostrea virginica</name>
    <name type="common">Eastern oyster</name>
    <dbReference type="NCBI Taxonomy" id="6565"/>
    <lineage>
        <taxon>Eukaryota</taxon>
        <taxon>Metazoa</taxon>
        <taxon>Spiralia</taxon>
        <taxon>Lophotrochozoa</taxon>
        <taxon>Mollusca</taxon>
        <taxon>Bivalvia</taxon>
        <taxon>Autobranchia</taxon>
        <taxon>Pteriomorphia</taxon>
        <taxon>Ostreida</taxon>
        <taxon>Ostreoidea</taxon>
        <taxon>Ostreidae</taxon>
        <taxon>Crassostrea</taxon>
    </lineage>
</organism>
<dbReference type="PROSITE" id="PS51450">
    <property type="entry name" value="LRR"/>
    <property type="match status" value="4"/>
</dbReference>
<dbReference type="Gene3D" id="3.40.50.300">
    <property type="entry name" value="P-loop containing nucleotide triphosphate hydrolases"/>
    <property type="match status" value="1"/>
</dbReference>
<keyword evidence="7" id="KW-0418">Kinase</keyword>
<dbReference type="Gene3D" id="3.30.70.1390">
    <property type="entry name" value="ROC domain from the Parkinson's disease-associated leucine-rich repeat kinase 2"/>
    <property type="match status" value="1"/>
</dbReference>
<evidence type="ECO:0000256" key="1">
    <source>
        <dbReference type="ARBA" id="ARBA00012513"/>
    </source>
</evidence>
<keyword evidence="4" id="KW-0808">Transferase</keyword>
<evidence type="ECO:0000313" key="15">
    <source>
        <dbReference type="RefSeq" id="XP_022340354.1"/>
    </source>
</evidence>
<dbReference type="InterPro" id="IPR036388">
    <property type="entry name" value="WH-like_DNA-bd_sf"/>
</dbReference>
<dbReference type="InterPro" id="IPR032675">
    <property type="entry name" value="LRR_dom_sf"/>
</dbReference>
<dbReference type="PANTHER" id="PTHR48051:SF1">
    <property type="entry name" value="RAS SUPPRESSOR PROTEIN 1"/>
    <property type="match status" value="1"/>
</dbReference>
<reference evidence="14 15" key="1">
    <citation type="submission" date="2025-04" db="UniProtKB">
        <authorList>
            <consortium name="RefSeq"/>
        </authorList>
    </citation>
    <scope>IDENTIFICATION</scope>
    <source>
        <tissue evidence="14 15">Whole sample</tissue>
    </source>
</reference>
<comment type="catalytic activity">
    <reaction evidence="9">
        <text>L-threonyl-[protein] + ATP = O-phospho-L-threonyl-[protein] + ADP + H(+)</text>
        <dbReference type="Rhea" id="RHEA:46608"/>
        <dbReference type="Rhea" id="RHEA-COMP:11060"/>
        <dbReference type="Rhea" id="RHEA-COMP:11605"/>
        <dbReference type="ChEBI" id="CHEBI:15378"/>
        <dbReference type="ChEBI" id="CHEBI:30013"/>
        <dbReference type="ChEBI" id="CHEBI:30616"/>
        <dbReference type="ChEBI" id="CHEBI:61977"/>
        <dbReference type="ChEBI" id="CHEBI:456216"/>
        <dbReference type="EC" id="2.7.11.1"/>
    </reaction>
</comment>
<dbReference type="InterPro" id="IPR003591">
    <property type="entry name" value="Leu-rich_rpt_typical-subtyp"/>
</dbReference>
<evidence type="ECO:0000256" key="2">
    <source>
        <dbReference type="ARBA" id="ARBA00022527"/>
    </source>
</evidence>
<evidence type="ECO:0000256" key="10">
    <source>
        <dbReference type="ARBA" id="ARBA00048679"/>
    </source>
</evidence>
<dbReference type="InterPro" id="IPR032171">
    <property type="entry name" value="COR-A"/>
</dbReference>
<dbReference type="PROSITE" id="PS51424">
    <property type="entry name" value="ROC"/>
    <property type="match status" value="1"/>
</dbReference>
<keyword evidence="5" id="KW-0677">Repeat</keyword>
<gene>
    <name evidence="14 15 16" type="primary">LOC111134998</name>
</gene>
<comment type="catalytic activity">
    <reaction evidence="10">
        <text>L-seryl-[protein] + ATP = O-phospho-L-seryl-[protein] + ADP + H(+)</text>
        <dbReference type="Rhea" id="RHEA:17989"/>
        <dbReference type="Rhea" id="RHEA-COMP:9863"/>
        <dbReference type="Rhea" id="RHEA-COMP:11604"/>
        <dbReference type="ChEBI" id="CHEBI:15378"/>
        <dbReference type="ChEBI" id="CHEBI:29999"/>
        <dbReference type="ChEBI" id="CHEBI:30616"/>
        <dbReference type="ChEBI" id="CHEBI:83421"/>
        <dbReference type="ChEBI" id="CHEBI:456216"/>
        <dbReference type="EC" id="2.7.11.1"/>
    </reaction>
</comment>
<dbReference type="PANTHER" id="PTHR48051">
    <property type="match status" value="1"/>
</dbReference>
<evidence type="ECO:0000256" key="4">
    <source>
        <dbReference type="ARBA" id="ARBA00022679"/>
    </source>
</evidence>
<dbReference type="Gene3D" id="1.10.10.10">
    <property type="entry name" value="Winged helix-like DNA-binding domain superfamily/Winged helix DNA-binding domain"/>
    <property type="match status" value="1"/>
</dbReference>
<evidence type="ECO:0000313" key="16">
    <source>
        <dbReference type="RefSeq" id="XP_022340355.1"/>
    </source>
</evidence>
<dbReference type="PRINTS" id="PR00449">
    <property type="entry name" value="RASTRNSFRMNG"/>
</dbReference>
<protein>
    <recommendedName>
        <fullName evidence="1">non-specific serine/threonine protein kinase</fullName>
        <ecNumber evidence="1">2.7.11.1</ecNumber>
    </recommendedName>
</protein>
<evidence type="ECO:0000256" key="11">
    <source>
        <dbReference type="SAM" id="MobiDB-lite"/>
    </source>
</evidence>
<dbReference type="RefSeq" id="XP_022340355.1">
    <property type="nucleotide sequence ID" value="XM_022484647.1"/>
</dbReference>
<keyword evidence="3" id="KW-0433">Leucine-rich repeat</keyword>
<dbReference type="SMART" id="SM00369">
    <property type="entry name" value="LRR_TYP"/>
    <property type="match status" value="6"/>
</dbReference>
<keyword evidence="6" id="KW-0547">Nucleotide-binding</keyword>
<feature type="region of interest" description="Disordered" evidence="11">
    <location>
        <begin position="1"/>
        <end position="21"/>
    </location>
</feature>
<evidence type="ECO:0000256" key="7">
    <source>
        <dbReference type="ARBA" id="ARBA00022777"/>
    </source>
</evidence>
<dbReference type="Pfam" id="PF00560">
    <property type="entry name" value="LRR_1"/>
    <property type="match status" value="1"/>
</dbReference>
<dbReference type="GO" id="GO:0005524">
    <property type="term" value="F:ATP binding"/>
    <property type="evidence" value="ECO:0007669"/>
    <property type="project" value="UniProtKB-KW"/>
</dbReference>
<dbReference type="SMART" id="SM00364">
    <property type="entry name" value="LRR_BAC"/>
    <property type="match status" value="3"/>
</dbReference>
<evidence type="ECO:0000313" key="13">
    <source>
        <dbReference type="Proteomes" id="UP000694844"/>
    </source>
</evidence>
<evidence type="ECO:0000256" key="9">
    <source>
        <dbReference type="ARBA" id="ARBA00047899"/>
    </source>
</evidence>
<dbReference type="InterPro" id="IPR020859">
    <property type="entry name" value="ROC"/>
</dbReference>
<evidence type="ECO:0000256" key="6">
    <source>
        <dbReference type="ARBA" id="ARBA00022741"/>
    </source>
</evidence>
<dbReference type="GO" id="GO:0009966">
    <property type="term" value="P:regulation of signal transduction"/>
    <property type="evidence" value="ECO:0007669"/>
    <property type="project" value="UniProtKB-ARBA"/>
</dbReference>
<name>A0A8B8EKG2_CRAVI</name>
<evidence type="ECO:0000259" key="12">
    <source>
        <dbReference type="PROSITE" id="PS51424"/>
    </source>
</evidence>
<proteinExistence type="predicted"/>
<keyword evidence="2" id="KW-0723">Serine/threonine-protein kinase</keyword>
<dbReference type="AlphaFoldDB" id="A0A8B8EKG2"/>
<evidence type="ECO:0000256" key="8">
    <source>
        <dbReference type="ARBA" id="ARBA00022840"/>
    </source>
</evidence>
<evidence type="ECO:0000256" key="5">
    <source>
        <dbReference type="ARBA" id="ARBA00022737"/>
    </source>
</evidence>
<dbReference type="RefSeq" id="XP_022340353.1">
    <property type="nucleotide sequence ID" value="XM_022484645.1"/>
</dbReference>